<dbReference type="Proteomes" id="UP000774804">
    <property type="component" value="Unassembled WGS sequence"/>
</dbReference>
<dbReference type="EMBL" id="MJFZ01000421">
    <property type="protein sequence ID" value="RAW29536.1"/>
    <property type="molecule type" value="Genomic_DNA"/>
</dbReference>
<dbReference type="OrthoDB" id="433309at2759"/>
<keyword evidence="1" id="KW-0812">Transmembrane</keyword>
<proteinExistence type="predicted"/>
<keyword evidence="1" id="KW-0472">Membrane</keyword>
<dbReference type="InterPro" id="IPR013099">
    <property type="entry name" value="K_chnl_dom"/>
</dbReference>
<evidence type="ECO:0000313" key="4">
    <source>
        <dbReference type="EMBL" id="KAG2878198.1"/>
    </source>
</evidence>
<dbReference type="AlphaFoldDB" id="A0A329S0Z5"/>
<evidence type="ECO:0000313" key="6">
    <source>
        <dbReference type="EMBL" id="RAW29536.1"/>
    </source>
</evidence>
<dbReference type="STRING" id="29920.A0A329S0Z5"/>
<organism evidence="6 7">
    <name type="scientific">Phytophthora cactorum</name>
    <dbReference type="NCBI Taxonomy" id="29920"/>
    <lineage>
        <taxon>Eukaryota</taxon>
        <taxon>Sar</taxon>
        <taxon>Stramenopiles</taxon>
        <taxon>Oomycota</taxon>
        <taxon>Peronosporomycetes</taxon>
        <taxon>Peronosporales</taxon>
        <taxon>Peronosporaceae</taxon>
        <taxon>Phytophthora</taxon>
    </lineage>
</organism>
<dbReference type="GO" id="GO:0016286">
    <property type="term" value="F:small conductance calcium-activated potassium channel activity"/>
    <property type="evidence" value="ECO:0007669"/>
    <property type="project" value="InterPro"/>
</dbReference>
<evidence type="ECO:0000259" key="2">
    <source>
        <dbReference type="Pfam" id="PF07885"/>
    </source>
</evidence>
<evidence type="ECO:0000256" key="1">
    <source>
        <dbReference type="SAM" id="Phobius"/>
    </source>
</evidence>
<dbReference type="EMBL" id="RCMV01002799">
    <property type="protein sequence ID" value="KAG3201162.1"/>
    <property type="molecule type" value="Genomic_DNA"/>
</dbReference>
<dbReference type="VEuPathDB" id="FungiDB:PC110_g14095"/>
<dbReference type="Proteomes" id="UP000760860">
    <property type="component" value="Unassembled WGS sequence"/>
</dbReference>
<dbReference type="Proteomes" id="UP000735874">
    <property type="component" value="Unassembled WGS sequence"/>
</dbReference>
<gene>
    <name evidence="6" type="ORF">PC110_g14095</name>
    <name evidence="3" type="ORF">PC113_g23807</name>
    <name evidence="4" type="ORF">PC115_g23136</name>
    <name evidence="5" type="ORF">PC129_g23605</name>
</gene>
<dbReference type="Gene3D" id="1.10.287.70">
    <property type="match status" value="1"/>
</dbReference>
<evidence type="ECO:0000313" key="3">
    <source>
        <dbReference type="EMBL" id="KAG2810040.1"/>
    </source>
</evidence>
<feature type="transmembrane region" description="Helical" evidence="1">
    <location>
        <begin position="66"/>
        <end position="86"/>
    </location>
</feature>
<feature type="domain" description="Potassium channel" evidence="2">
    <location>
        <begin position="264"/>
        <end position="334"/>
    </location>
</feature>
<dbReference type="Proteomes" id="UP000251314">
    <property type="component" value="Unassembled WGS sequence"/>
</dbReference>
<evidence type="ECO:0000313" key="5">
    <source>
        <dbReference type="EMBL" id="KAG3201162.1"/>
    </source>
</evidence>
<evidence type="ECO:0000313" key="7">
    <source>
        <dbReference type="Proteomes" id="UP000251314"/>
    </source>
</evidence>
<keyword evidence="7" id="KW-1185">Reference proteome</keyword>
<dbReference type="InterPro" id="IPR015449">
    <property type="entry name" value="K_chnl_Ca-activ_SK"/>
</dbReference>
<sequence length="467" mass="52219">MVPPPSEPAQHVAVQVAPRSSSISRRAIYIDQLRRKFQSNDAAWQTTIATIQSFDRSRKLEEERTFWESFMLLLAVIGIICASVEGELLGVELAQLVEEGRDISSSLSYSTVFIVLKGVLSGTSGLLLYALIMRYRTVCKIKILANQLPPDATFFSACSGLRSKFLLEALVCIAHMPLLSADRKIWRWGEYDVLCLDQLDVLVFTRIYLLGRVLRNRLGLNSASHEARLIGSIHQVDLSSIWLNIKFSFQKFPFESSLILLTIDWLLTSVALNFFERASNPTETNASDAFWLTIVTITGVGYGDSFPWTLGGKIIIAIGGIIGGMVIACLLRVILIDTLQLSPQEQTVLDVARFYRFIRQRNASAAVLIQHAWKSHRAKKASTSSSQKIRLYAAAEACRLLRFAQPPSLAGDTYSNSLFSSQSDASVTDFVTKRTEYLRESIQDRCTRSCHELERTKDLFRSIAASS</sequence>
<feature type="transmembrane region" description="Helical" evidence="1">
    <location>
        <begin position="314"/>
        <end position="335"/>
    </location>
</feature>
<protein>
    <recommendedName>
        <fullName evidence="2">Potassium channel domain-containing protein</fullName>
    </recommendedName>
</protein>
<reference evidence="5" key="2">
    <citation type="submission" date="2018-05" db="EMBL/GenBank/DDBJ databases">
        <title>Effector identification in a new, highly contiguous assembly of the strawberry crown rot pathogen Phytophthora cactorum.</title>
        <authorList>
            <person name="Armitage A.D."/>
            <person name="Nellist C.F."/>
            <person name="Bates H."/>
            <person name="Vickerstaff R.J."/>
            <person name="Harrison R.J."/>
        </authorList>
    </citation>
    <scope>NUCLEOTIDE SEQUENCE</scope>
    <source>
        <strain evidence="3">15-7</strain>
        <strain evidence="4">4032</strain>
        <strain evidence="5">P421</strain>
    </source>
</reference>
<name>A0A329S0Z5_9STRA</name>
<dbReference type="PANTHER" id="PTHR10153">
    <property type="entry name" value="SMALL CONDUCTANCE CALCIUM-ACTIVATED POTASSIUM CHANNEL"/>
    <property type="match status" value="1"/>
</dbReference>
<reference evidence="6 7" key="1">
    <citation type="submission" date="2018-01" db="EMBL/GenBank/DDBJ databases">
        <title>Draft genome of the strawberry crown rot pathogen Phytophthora cactorum.</title>
        <authorList>
            <person name="Armitage A.D."/>
            <person name="Lysoe E."/>
            <person name="Nellist C.F."/>
            <person name="Harrison R.J."/>
            <person name="Brurberg M.B."/>
        </authorList>
    </citation>
    <scope>NUCLEOTIDE SEQUENCE [LARGE SCALE GENOMIC DNA]</scope>
    <source>
        <strain evidence="6 7">10300</strain>
    </source>
</reference>
<dbReference type="EMBL" id="RCMI01002175">
    <property type="protein sequence ID" value="KAG2878198.1"/>
    <property type="molecule type" value="Genomic_DNA"/>
</dbReference>
<dbReference type="EMBL" id="RCMG01002446">
    <property type="protein sequence ID" value="KAG2810040.1"/>
    <property type="molecule type" value="Genomic_DNA"/>
</dbReference>
<keyword evidence="1" id="KW-1133">Transmembrane helix</keyword>
<feature type="transmembrane region" description="Helical" evidence="1">
    <location>
        <begin position="258"/>
        <end position="275"/>
    </location>
</feature>
<dbReference type="SUPFAM" id="SSF81324">
    <property type="entry name" value="Voltage-gated potassium channels"/>
    <property type="match status" value="1"/>
</dbReference>
<feature type="transmembrane region" description="Helical" evidence="1">
    <location>
        <begin position="106"/>
        <end position="132"/>
    </location>
</feature>
<dbReference type="GO" id="GO:0016020">
    <property type="term" value="C:membrane"/>
    <property type="evidence" value="ECO:0007669"/>
    <property type="project" value="InterPro"/>
</dbReference>
<accession>A0A329S0Z5</accession>
<comment type="caution">
    <text evidence="6">The sequence shown here is derived from an EMBL/GenBank/DDBJ whole genome shotgun (WGS) entry which is preliminary data.</text>
</comment>
<dbReference type="Pfam" id="PF07885">
    <property type="entry name" value="Ion_trans_2"/>
    <property type="match status" value="1"/>
</dbReference>